<name>A0A9E5JNA9_9MICO</name>
<comment type="pathway">
    <text evidence="2">Lipid metabolism; fatty acid beta-oxidation.</text>
</comment>
<evidence type="ECO:0000256" key="3">
    <source>
        <dbReference type="ARBA" id="ARBA00022598"/>
    </source>
</evidence>
<gene>
    <name evidence="9" type="ORF">FK219_002210</name>
</gene>
<keyword evidence="3" id="KW-0436">Ligase</keyword>
<reference evidence="9 10" key="1">
    <citation type="submission" date="2019-06" db="EMBL/GenBank/DDBJ databases">
        <authorList>
            <person name="De-Chao Zhang Q."/>
        </authorList>
    </citation>
    <scope>NUCLEOTIDE SEQUENCE [LARGE SCALE GENOMIC DNA]</scope>
    <source>
        <strain evidence="9 10">KN1116</strain>
    </source>
</reference>
<dbReference type="Proteomes" id="UP000818266">
    <property type="component" value="Unassembled WGS sequence"/>
</dbReference>
<sequence>MGAGEDESPEPSAVPADVEHELVPPPFRTLPELIANAAAEYADTVAFTQCMPNGMNGSLTYAQVEALSDAFASYLREDVGLKAGDRVAVQMPNCLSYPVVAFGILKAGCVLVNTNPLYTASEMIHQFSDSGAKALVIIDMFADRLPEVVAPTDVETVVTVRIGEFFPPVIAGVIRLVQKWWNRSLPAITVEHTGLQAALASGRERLGKAESYVAHLDADSLAALQYTGGGTTGVAKGAMLSHGNLVANTLQMMQLLSTHIRPGKEVVLTALPMYHIFAFTVNLIGFFHEGARNILIPSPRPPSNLKRAFENYKITWTTGVNTLFNALLNERWFSENPPKHLVASAAGGMALHESVSERWRGVTGTPIVEGYGLTETSPALTFNPLGGVGKDGTIGIPVPSTDIRCVGEDGVGEDVGEDGELIARGPQVTSGYWNRPDDTANAMLDGWFRTGDIAQMDEDGYFTIVDRKKDMVLVSGFNVYPNEVEERIAAMPGVLEVGVIGMPDEKTGESVRAYIVATENPPTEAEVIAHCREALAAYKVPKSVRFVEELPKSPIGKILRRELRAIGVTSATASIETQGRELS</sequence>
<evidence type="ECO:0000256" key="1">
    <source>
        <dbReference type="ARBA" id="ARBA00004170"/>
    </source>
</evidence>
<dbReference type="GO" id="GO:0004467">
    <property type="term" value="F:long-chain fatty acid-CoA ligase activity"/>
    <property type="evidence" value="ECO:0007669"/>
    <property type="project" value="UniProtKB-EC"/>
</dbReference>
<dbReference type="InterPro" id="IPR050237">
    <property type="entry name" value="ATP-dep_AMP-bd_enzyme"/>
</dbReference>
<evidence type="ECO:0000256" key="2">
    <source>
        <dbReference type="ARBA" id="ARBA00005005"/>
    </source>
</evidence>
<dbReference type="AlphaFoldDB" id="A0A9E5JNA9"/>
<dbReference type="Gene3D" id="3.40.50.12780">
    <property type="entry name" value="N-terminal domain of ligase-like"/>
    <property type="match status" value="1"/>
</dbReference>
<dbReference type="CDD" id="cd05936">
    <property type="entry name" value="FC-FACS_FadD_like"/>
    <property type="match status" value="1"/>
</dbReference>
<organism evidence="9 10">
    <name type="scientific">Microcella pacifica</name>
    <dbReference type="NCBI Taxonomy" id="2591847"/>
    <lineage>
        <taxon>Bacteria</taxon>
        <taxon>Bacillati</taxon>
        <taxon>Actinomycetota</taxon>
        <taxon>Actinomycetes</taxon>
        <taxon>Micrococcales</taxon>
        <taxon>Microbacteriaceae</taxon>
        <taxon>Microcella</taxon>
    </lineage>
</organism>
<dbReference type="InterPro" id="IPR042099">
    <property type="entry name" value="ANL_N_sf"/>
</dbReference>
<comment type="caution">
    <text evidence="9">The sequence shown here is derived from an EMBL/GenBank/DDBJ whole genome shotgun (WGS) entry which is preliminary data.</text>
</comment>
<proteinExistence type="predicted"/>
<evidence type="ECO:0000259" key="8">
    <source>
        <dbReference type="Pfam" id="PF13193"/>
    </source>
</evidence>
<dbReference type="PANTHER" id="PTHR43767:SF8">
    <property type="entry name" value="LONG-CHAIN-FATTY-ACID--COA LIGASE"/>
    <property type="match status" value="1"/>
</dbReference>
<evidence type="ECO:0000313" key="9">
    <source>
        <dbReference type="EMBL" id="NHF62061.1"/>
    </source>
</evidence>
<protein>
    <recommendedName>
        <fullName evidence="5">Long-chain-fatty-acid--CoA ligase</fullName>
        <ecNumber evidence="4">6.2.1.3</ecNumber>
    </recommendedName>
    <alternativeName>
        <fullName evidence="6">Long-chain acyl-CoA synthetase</fullName>
    </alternativeName>
</protein>
<reference evidence="9 10" key="2">
    <citation type="submission" date="2020-03" db="EMBL/GenBank/DDBJ databases">
        <title>Chryseoglobus sp. isolated from a deep-sea seamount.</title>
        <authorList>
            <person name="Zhang D.-C."/>
        </authorList>
    </citation>
    <scope>NUCLEOTIDE SEQUENCE [LARGE SCALE GENOMIC DNA]</scope>
    <source>
        <strain evidence="9 10">KN1116</strain>
    </source>
</reference>
<dbReference type="InterPro" id="IPR045851">
    <property type="entry name" value="AMP-bd_C_sf"/>
</dbReference>
<dbReference type="GO" id="GO:0016020">
    <property type="term" value="C:membrane"/>
    <property type="evidence" value="ECO:0007669"/>
    <property type="project" value="UniProtKB-SubCell"/>
</dbReference>
<dbReference type="EC" id="6.2.1.3" evidence="4"/>
<keyword evidence="10" id="KW-1185">Reference proteome</keyword>
<feature type="domain" description="AMP-dependent synthetase/ligase" evidence="7">
    <location>
        <begin position="36"/>
        <end position="433"/>
    </location>
</feature>
<dbReference type="Gene3D" id="3.30.300.30">
    <property type="match status" value="1"/>
</dbReference>
<dbReference type="SUPFAM" id="SSF56801">
    <property type="entry name" value="Acetyl-CoA synthetase-like"/>
    <property type="match status" value="1"/>
</dbReference>
<evidence type="ECO:0000259" key="7">
    <source>
        <dbReference type="Pfam" id="PF00501"/>
    </source>
</evidence>
<dbReference type="InterPro" id="IPR025110">
    <property type="entry name" value="AMP-bd_C"/>
</dbReference>
<dbReference type="InterPro" id="IPR000873">
    <property type="entry name" value="AMP-dep_synth/lig_dom"/>
</dbReference>
<dbReference type="EMBL" id="VIKT02000003">
    <property type="protein sequence ID" value="NHF62061.1"/>
    <property type="molecule type" value="Genomic_DNA"/>
</dbReference>
<evidence type="ECO:0000256" key="4">
    <source>
        <dbReference type="ARBA" id="ARBA00026121"/>
    </source>
</evidence>
<evidence type="ECO:0000313" key="10">
    <source>
        <dbReference type="Proteomes" id="UP000818266"/>
    </source>
</evidence>
<accession>A0A9E5JNA9</accession>
<evidence type="ECO:0000256" key="6">
    <source>
        <dbReference type="ARBA" id="ARBA00042773"/>
    </source>
</evidence>
<feature type="domain" description="AMP-binding enzyme C-terminal" evidence="8">
    <location>
        <begin position="483"/>
        <end position="557"/>
    </location>
</feature>
<dbReference type="OrthoDB" id="9803968at2"/>
<dbReference type="Pfam" id="PF00501">
    <property type="entry name" value="AMP-binding"/>
    <property type="match status" value="1"/>
</dbReference>
<evidence type="ECO:0000256" key="5">
    <source>
        <dbReference type="ARBA" id="ARBA00039545"/>
    </source>
</evidence>
<dbReference type="Pfam" id="PF13193">
    <property type="entry name" value="AMP-binding_C"/>
    <property type="match status" value="1"/>
</dbReference>
<comment type="subcellular location">
    <subcellularLocation>
        <location evidence="1">Membrane</location>
        <topology evidence="1">Peripheral membrane protein</topology>
    </subcellularLocation>
</comment>
<dbReference type="PANTHER" id="PTHR43767">
    <property type="entry name" value="LONG-CHAIN-FATTY-ACID--COA LIGASE"/>
    <property type="match status" value="1"/>
</dbReference>